<feature type="domain" description="RRM" evidence="15">
    <location>
        <begin position="102"/>
        <end position="180"/>
    </location>
</feature>
<dbReference type="InterPro" id="IPR051183">
    <property type="entry name" value="U1_U11-U12_snRNP_70-35kDa"/>
</dbReference>
<dbReference type="SMART" id="SM00360">
    <property type="entry name" value="RRM"/>
    <property type="match status" value="1"/>
</dbReference>
<feature type="compositionally biased region" description="Basic residues" evidence="14">
    <location>
        <begin position="221"/>
        <end position="246"/>
    </location>
</feature>
<feature type="compositionally biased region" description="Basic and acidic residues" evidence="14">
    <location>
        <begin position="209"/>
        <end position="220"/>
    </location>
</feature>
<evidence type="ECO:0000256" key="2">
    <source>
        <dbReference type="ARBA" id="ARBA00004324"/>
    </source>
</evidence>
<dbReference type="PANTHER" id="PTHR13952">
    <property type="entry name" value="U1 SMALL NUCLEAR RIBONUCLEOPROTEIN 70 KD"/>
    <property type="match status" value="1"/>
</dbReference>
<evidence type="ECO:0000256" key="7">
    <source>
        <dbReference type="ARBA" id="ARBA00022664"/>
    </source>
</evidence>
<dbReference type="GO" id="GO:0016607">
    <property type="term" value="C:nuclear speck"/>
    <property type="evidence" value="ECO:0007669"/>
    <property type="project" value="UniProtKB-SubCell"/>
</dbReference>
<dbReference type="PANTHER" id="PTHR13952:SF5">
    <property type="entry name" value="U1 SMALL NUCLEAR RIBONUCLEOPROTEIN 70 KDA"/>
    <property type="match status" value="1"/>
</dbReference>
<evidence type="ECO:0000256" key="5">
    <source>
        <dbReference type="ARBA" id="ARBA00016996"/>
    </source>
</evidence>
<dbReference type="InterPro" id="IPR012677">
    <property type="entry name" value="Nucleotide-bd_a/b_plait_sf"/>
</dbReference>
<evidence type="ECO:0000256" key="11">
    <source>
        <dbReference type="ARBA" id="ARBA00023274"/>
    </source>
</evidence>
<evidence type="ECO:0000256" key="8">
    <source>
        <dbReference type="ARBA" id="ARBA00022884"/>
    </source>
</evidence>
<feature type="compositionally biased region" description="Basic and acidic residues" evidence="14">
    <location>
        <begin position="247"/>
        <end position="276"/>
    </location>
</feature>
<dbReference type="Gene3D" id="3.60.20.10">
    <property type="entry name" value="Glutamine Phosphoribosylpyrophosphate, subunit 1, domain 1"/>
    <property type="match status" value="1"/>
</dbReference>
<dbReference type="CDD" id="cd03751">
    <property type="entry name" value="proteasome_alpha_type_3"/>
    <property type="match status" value="1"/>
</dbReference>
<evidence type="ECO:0000256" key="14">
    <source>
        <dbReference type="SAM" id="MobiDB-lite"/>
    </source>
</evidence>
<dbReference type="GO" id="GO:0000398">
    <property type="term" value="P:mRNA splicing, via spliceosome"/>
    <property type="evidence" value="ECO:0007669"/>
    <property type="project" value="TreeGrafter"/>
</dbReference>
<gene>
    <name evidence="16" type="ORF">JYZ213_LOCUS3306</name>
</gene>
<evidence type="ECO:0000256" key="4">
    <source>
        <dbReference type="ARBA" id="ARBA00004642"/>
    </source>
</evidence>
<dbReference type="Pfam" id="PF12220">
    <property type="entry name" value="U1snRNP70_N"/>
    <property type="match status" value="1"/>
</dbReference>
<dbReference type="InterPro" id="IPR000504">
    <property type="entry name" value="RRM_dom"/>
</dbReference>
<evidence type="ECO:0000256" key="13">
    <source>
        <dbReference type="PROSITE-ProRule" id="PRU00808"/>
    </source>
</evidence>
<dbReference type="GO" id="GO:0005737">
    <property type="term" value="C:cytoplasm"/>
    <property type="evidence" value="ECO:0007669"/>
    <property type="project" value="UniProtKB-SubCell"/>
</dbReference>
<feature type="compositionally biased region" description="Low complexity" evidence="14">
    <location>
        <begin position="290"/>
        <end position="299"/>
    </location>
</feature>
<dbReference type="InterPro" id="IPR034143">
    <property type="entry name" value="snRNP70_RRM"/>
</dbReference>
<proteinExistence type="inferred from homology"/>
<dbReference type="GO" id="GO:0071004">
    <property type="term" value="C:U2-type prespliceosome"/>
    <property type="evidence" value="ECO:0007669"/>
    <property type="project" value="TreeGrafter"/>
</dbReference>
<comment type="caution">
    <text evidence="16">The sequence shown here is derived from an EMBL/GenBank/DDBJ whole genome shotgun (WGS) entry which is preliminary data.</text>
</comment>
<dbReference type="FunFam" id="3.30.70.330:FF:000153">
    <property type="entry name" value="U1 small nuclear ribonucleoprotein 70 kDa"/>
    <property type="match status" value="1"/>
</dbReference>
<keyword evidence="7" id="KW-0507">mRNA processing</keyword>
<dbReference type="CDD" id="cd12236">
    <property type="entry name" value="RRM_snRNP70"/>
    <property type="match status" value="1"/>
</dbReference>
<evidence type="ECO:0000256" key="12">
    <source>
        <dbReference type="PROSITE-ProRule" id="PRU00176"/>
    </source>
</evidence>
<feature type="region of interest" description="Disordered" evidence="14">
    <location>
        <begin position="185"/>
        <end position="304"/>
    </location>
</feature>
<dbReference type="PROSITE" id="PS51475">
    <property type="entry name" value="PROTEASOME_ALPHA_2"/>
    <property type="match status" value="1"/>
</dbReference>
<dbReference type="Pfam" id="PF00076">
    <property type="entry name" value="RRM_1"/>
    <property type="match status" value="1"/>
</dbReference>
<dbReference type="Pfam" id="PF00227">
    <property type="entry name" value="Proteasome"/>
    <property type="match status" value="1"/>
</dbReference>
<dbReference type="AlphaFoldDB" id="A0A813QBY5"/>
<dbReference type="InterPro" id="IPR001353">
    <property type="entry name" value="Proteasome_sua/b"/>
</dbReference>
<evidence type="ECO:0000313" key="17">
    <source>
        <dbReference type="Proteomes" id="UP000663845"/>
    </source>
</evidence>
<dbReference type="EMBL" id="CAJNOG010000017">
    <property type="protein sequence ID" value="CAF0765368.1"/>
    <property type="molecule type" value="Genomic_DNA"/>
</dbReference>
<evidence type="ECO:0000259" key="15">
    <source>
        <dbReference type="PROSITE" id="PS50102"/>
    </source>
</evidence>
<dbReference type="SUPFAM" id="SSF56235">
    <property type="entry name" value="N-terminal nucleophile aminohydrolases (Ntn hydrolases)"/>
    <property type="match status" value="1"/>
</dbReference>
<dbReference type="SUPFAM" id="SSF54928">
    <property type="entry name" value="RNA-binding domain, RBD"/>
    <property type="match status" value="1"/>
</dbReference>
<dbReference type="GO" id="GO:0005685">
    <property type="term" value="C:U1 snRNP"/>
    <property type="evidence" value="ECO:0007669"/>
    <property type="project" value="TreeGrafter"/>
</dbReference>
<comment type="similarity">
    <text evidence="13">Belongs to the peptidase T1A family.</text>
</comment>
<dbReference type="GO" id="GO:0019773">
    <property type="term" value="C:proteasome core complex, alpha-subunit complex"/>
    <property type="evidence" value="ECO:0007669"/>
    <property type="project" value="UniProtKB-UniRule"/>
</dbReference>
<dbReference type="Gene3D" id="3.30.70.330">
    <property type="match status" value="1"/>
</dbReference>
<keyword evidence="9 13" id="KW-0647">Proteasome</keyword>
<evidence type="ECO:0000313" key="16">
    <source>
        <dbReference type="EMBL" id="CAF0765368.1"/>
    </source>
</evidence>
<dbReference type="FunFam" id="3.60.20.10:FF:000007">
    <property type="entry name" value="Proteasome subunit alpha type"/>
    <property type="match status" value="1"/>
</dbReference>
<comment type="function">
    <text evidence="1">The proteasome is a multicatalytic proteinase complex which is characterized by its ability to cleave peptides with Arg, Phe, Tyr, Leu, and Glu adjacent to the leaving group at neutral or slightly basic pH. The proteasome has an ATP-dependent proteolytic activity.</text>
</comment>
<dbReference type="InterPro" id="IPR029055">
    <property type="entry name" value="Ntn_hydrolases_N"/>
</dbReference>
<reference evidence="16" key="1">
    <citation type="submission" date="2021-02" db="EMBL/GenBank/DDBJ databases">
        <authorList>
            <person name="Nowell W R."/>
        </authorList>
    </citation>
    <scope>NUCLEOTIDE SEQUENCE</scope>
</reference>
<keyword evidence="8 12" id="KW-0694">RNA-binding</keyword>
<dbReference type="Proteomes" id="UP000663845">
    <property type="component" value="Unassembled WGS sequence"/>
</dbReference>
<accession>A0A813QBY5</accession>
<keyword evidence="6" id="KW-0963">Cytoplasm</keyword>
<keyword evidence="11" id="KW-0687">Ribonucleoprotein</keyword>
<organism evidence="16 17">
    <name type="scientific">Adineta steineri</name>
    <dbReference type="NCBI Taxonomy" id="433720"/>
    <lineage>
        <taxon>Eukaryota</taxon>
        <taxon>Metazoa</taxon>
        <taxon>Spiralia</taxon>
        <taxon>Gnathifera</taxon>
        <taxon>Rotifera</taxon>
        <taxon>Eurotatoria</taxon>
        <taxon>Bdelloidea</taxon>
        <taxon>Adinetida</taxon>
        <taxon>Adinetidae</taxon>
        <taxon>Adineta</taxon>
    </lineage>
</organism>
<dbReference type="InterPro" id="IPR023332">
    <property type="entry name" value="Proteasome_alpha-type"/>
</dbReference>
<evidence type="ECO:0000256" key="6">
    <source>
        <dbReference type="ARBA" id="ARBA00022490"/>
    </source>
</evidence>
<name>A0A813QBY5_9BILA</name>
<dbReference type="GO" id="GO:0030619">
    <property type="term" value="F:U1 snRNA binding"/>
    <property type="evidence" value="ECO:0007669"/>
    <property type="project" value="InterPro"/>
</dbReference>
<evidence type="ECO:0000256" key="3">
    <source>
        <dbReference type="ARBA" id="ARBA00004496"/>
    </source>
</evidence>
<sequence length="527" mass="60392">MTQFLPPNLLALFAPRESIPFLPPNDKLPHEKKRLPYGGLLDFMNTFEESYETPPPTRIETKEEKIARKAREKMEKAALQLEQDVTLWDPNTNDKATTDPYKTLFIARLNYDTSESKLRREFEVYGKIKSINLVHDVQTGKPRGYAFIEYEKEADMHAAYKRADGRKIDGRRVVVDVERGRTVKGWRPRRLGGGLGSTRRGGAPGGKRTGVEERRRSSSRDRKRRSRSRDRRRSRSREHKRRRTRSRSAERRSERRPSRDRQDSSRRRSRERERGGGRRTGNFRGENEPHNNNGNGPPHDTFGINEASGTVVALRCKDGVAFAVEKIITSRLYEACSNKRIHNVDKHIGMAVAGLLADARQLLTVARDEAKQYKHDYGVSIPVKYLADRLAMYMHAYTLYGFVRPFGCFILLAAYESDGPQLYGVEPSGVTYGYYGIAVGKAQQTAKTEIEKLKLSELKLEDAVKEAAKIIYQVHDEVKDRMFELELSWVGQLNDGKHDRVPTHIFDDAEKFAKASLEEADDEDDEM</sequence>
<dbReference type="GO" id="GO:0071011">
    <property type="term" value="C:precatalytic spliceosome"/>
    <property type="evidence" value="ECO:0007669"/>
    <property type="project" value="TreeGrafter"/>
</dbReference>
<evidence type="ECO:0000256" key="9">
    <source>
        <dbReference type="ARBA" id="ARBA00022942"/>
    </source>
</evidence>
<keyword evidence="10" id="KW-0539">Nucleus</keyword>
<dbReference type="GO" id="GO:0003729">
    <property type="term" value="F:mRNA binding"/>
    <property type="evidence" value="ECO:0007669"/>
    <property type="project" value="TreeGrafter"/>
</dbReference>
<dbReference type="GO" id="GO:0051603">
    <property type="term" value="P:proteolysis involved in protein catabolic process"/>
    <property type="evidence" value="ECO:0007669"/>
    <property type="project" value="InterPro"/>
</dbReference>
<dbReference type="PROSITE" id="PS50102">
    <property type="entry name" value="RRM"/>
    <property type="match status" value="1"/>
</dbReference>
<dbReference type="InterPro" id="IPR035979">
    <property type="entry name" value="RBD_domain_sf"/>
</dbReference>
<evidence type="ECO:0000256" key="10">
    <source>
        <dbReference type="ARBA" id="ARBA00023242"/>
    </source>
</evidence>
<dbReference type="InterPro" id="IPR022023">
    <property type="entry name" value="U1snRNP70_N"/>
</dbReference>
<evidence type="ECO:0000256" key="1">
    <source>
        <dbReference type="ARBA" id="ARBA00002000"/>
    </source>
</evidence>
<protein>
    <recommendedName>
        <fullName evidence="5">U1 small nuclear ribonucleoprotein 70 kDa</fullName>
    </recommendedName>
</protein>
<comment type="subcellular location">
    <subcellularLocation>
        <location evidence="3">Cytoplasm</location>
    </subcellularLocation>
    <subcellularLocation>
        <location evidence="2">Nucleus speckle</location>
    </subcellularLocation>
    <subcellularLocation>
        <location evidence="4">Nucleus</location>
        <location evidence="4">Nucleoplasm</location>
    </subcellularLocation>
</comment>